<organism evidence="2 3">
    <name type="scientific">Popillia japonica</name>
    <name type="common">Japanese beetle</name>
    <dbReference type="NCBI Taxonomy" id="7064"/>
    <lineage>
        <taxon>Eukaryota</taxon>
        <taxon>Metazoa</taxon>
        <taxon>Ecdysozoa</taxon>
        <taxon>Arthropoda</taxon>
        <taxon>Hexapoda</taxon>
        <taxon>Insecta</taxon>
        <taxon>Pterygota</taxon>
        <taxon>Neoptera</taxon>
        <taxon>Endopterygota</taxon>
        <taxon>Coleoptera</taxon>
        <taxon>Polyphaga</taxon>
        <taxon>Scarabaeiformia</taxon>
        <taxon>Scarabaeidae</taxon>
        <taxon>Rutelinae</taxon>
        <taxon>Popillia</taxon>
    </lineage>
</organism>
<dbReference type="AlphaFoldDB" id="A0AAW1N1R1"/>
<accession>A0AAW1N1R1</accession>
<name>A0AAW1N1R1_POPJA</name>
<comment type="caution">
    <text evidence="2">The sequence shown here is derived from an EMBL/GenBank/DDBJ whole genome shotgun (WGS) entry which is preliminary data.</text>
</comment>
<feature type="region of interest" description="Disordered" evidence="1">
    <location>
        <begin position="14"/>
        <end position="91"/>
    </location>
</feature>
<protein>
    <submittedName>
        <fullName evidence="2">Uncharacterized protein</fullName>
    </submittedName>
</protein>
<dbReference type="Proteomes" id="UP001458880">
    <property type="component" value="Unassembled WGS sequence"/>
</dbReference>
<evidence type="ECO:0000313" key="2">
    <source>
        <dbReference type="EMBL" id="KAK9753865.1"/>
    </source>
</evidence>
<reference evidence="2 3" key="1">
    <citation type="journal article" date="2024" name="BMC Genomics">
        <title>De novo assembly and annotation of Popillia japonica's genome with initial clues to its potential as an invasive pest.</title>
        <authorList>
            <person name="Cucini C."/>
            <person name="Boschi S."/>
            <person name="Funari R."/>
            <person name="Cardaioli E."/>
            <person name="Iannotti N."/>
            <person name="Marturano G."/>
            <person name="Paoli F."/>
            <person name="Bruttini M."/>
            <person name="Carapelli A."/>
            <person name="Frati F."/>
            <person name="Nardi F."/>
        </authorList>
    </citation>
    <scope>NUCLEOTIDE SEQUENCE [LARGE SCALE GENOMIC DNA]</scope>
    <source>
        <strain evidence="2">DMR45628</strain>
    </source>
</reference>
<feature type="compositionally biased region" description="Polar residues" evidence="1">
    <location>
        <begin position="50"/>
        <end position="74"/>
    </location>
</feature>
<keyword evidence="3" id="KW-1185">Reference proteome</keyword>
<evidence type="ECO:0000256" key="1">
    <source>
        <dbReference type="SAM" id="MobiDB-lite"/>
    </source>
</evidence>
<gene>
    <name evidence="2" type="ORF">QE152_g1718</name>
</gene>
<proteinExistence type="predicted"/>
<dbReference type="EMBL" id="JASPKY010000009">
    <property type="protein sequence ID" value="KAK9753865.1"/>
    <property type="molecule type" value="Genomic_DNA"/>
</dbReference>
<sequence length="91" mass="10600">MKPLPNLIRKYQEHRKFQKLHKKSQITYKPKPKSTYSTNLNLTKPEVVATTESQPIKPTQEEPNSSKQGPQPQIEQFLEFGQPKSKELEPK</sequence>
<evidence type="ECO:0000313" key="3">
    <source>
        <dbReference type="Proteomes" id="UP001458880"/>
    </source>
</evidence>